<keyword evidence="3" id="KW-1185">Reference proteome</keyword>
<comment type="caution">
    <text evidence="2">The sequence shown here is derived from an EMBL/GenBank/DDBJ whole genome shotgun (WGS) entry which is preliminary data.</text>
</comment>
<name>A0A940M6I7_9ACTN</name>
<dbReference type="Proteomes" id="UP000670475">
    <property type="component" value="Unassembled WGS sequence"/>
</dbReference>
<dbReference type="EMBL" id="JAGIQL010000015">
    <property type="protein sequence ID" value="MBP0457095.1"/>
    <property type="molecule type" value="Genomic_DNA"/>
</dbReference>
<evidence type="ECO:0000313" key="3">
    <source>
        <dbReference type="Proteomes" id="UP000670475"/>
    </source>
</evidence>
<proteinExistence type="predicted"/>
<evidence type="ECO:0000256" key="1">
    <source>
        <dbReference type="SAM" id="SignalP"/>
    </source>
</evidence>
<feature type="chain" id="PRO_5038094923" description="DUF11 domain-containing protein" evidence="1">
    <location>
        <begin position="33"/>
        <end position="478"/>
    </location>
</feature>
<evidence type="ECO:0008006" key="4">
    <source>
        <dbReference type="Google" id="ProtNLM"/>
    </source>
</evidence>
<keyword evidence="1" id="KW-0732">Signal</keyword>
<accession>A0A940M6I7</accession>
<organism evidence="2 3">
    <name type="scientific">Streptomyces montanisoli</name>
    <dbReference type="NCBI Taxonomy" id="2798581"/>
    <lineage>
        <taxon>Bacteria</taxon>
        <taxon>Bacillati</taxon>
        <taxon>Actinomycetota</taxon>
        <taxon>Actinomycetes</taxon>
        <taxon>Kitasatosporales</taxon>
        <taxon>Streptomycetaceae</taxon>
        <taxon>Streptomyces</taxon>
    </lineage>
</organism>
<feature type="signal peptide" evidence="1">
    <location>
        <begin position="1"/>
        <end position="32"/>
    </location>
</feature>
<protein>
    <recommendedName>
        <fullName evidence="4">DUF11 domain-containing protein</fullName>
    </recommendedName>
</protein>
<gene>
    <name evidence="2" type="ORF">JFN87_06230</name>
</gene>
<sequence length="478" mass="48665">MRHSVVRRALSVAAVLTVSAVGALSGVGPAAAATPSSDPVLTLEGLSPVAVAPAGTPGVAKTVQPNFSFRTSARKVNAPITLKIDISRLSRIARVSFSGNCTVDAGIATCEDQVTSDHLTPRSGLWGVTQMTVRARAGAALGAVADYGVSGTAEGATVVGATGSVEIGGPAFSQKKLVDHTGLEVGSTVREPVRFTNIGDRPASATEILLAASPGATFTKHYANCRYSMRPRDAEADLALCTIPGDVPVGQTDALSEPVRLRMRSTAYSTYLDTLVAPAGDPAFGAYVTGRTWKQGTGSALGLKVVKAGTASAAPAGAVSLPETGTHSDYRIAALSAVNTADFAVTGGSAHAAQGDTVTLTFGMVNNGPATIFDRSGSPMGVEMTPPPGTTVVSASRGCEPSVYDDPEVTAHGPYWCEASYLVPDGKRYDFSVTLRVDQVVPGALGSVSMGWGEEGGAGGRPAFDPDAADDVASLVLN</sequence>
<reference evidence="2" key="1">
    <citation type="submission" date="2021-03" db="EMBL/GenBank/DDBJ databases">
        <title>Whole genome sequence of Streptomyces bomunensis MMS17-BM035.</title>
        <authorList>
            <person name="Lee J.H."/>
        </authorList>
    </citation>
    <scope>NUCLEOTIDE SEQUENCE</scope>
    <source>
        <strain evidence="2">MMS17-BM035</strain>
    </source>
</reference>
<dbReference type="RefSeq" id="WP_209338872.1">
    <property type="nucleotide sequence ID" value="NZ_JAGIQL010000015.1"/>
</dbReference>
<dbReference type="AlphaFoldDB" id="A0A940M6I7"/>
<evidence type="ECO:0000313" key="2">
    <source>
        <dbReference type="EMBL" id="MBP0457095.1"/>
    </source>
</evidence>